<reference evidence="1" key="1">
    <citation type="journal article" date="2019" name="Plant J.">
        <title>Chlorella vulgaris genome assembly and annotation reveals the molecular basis for metabolic acclimation to high light conditions.</title>
        <authorList>
            <person name="Cecchin M."/>
            <person name="Marcolungo L."/>
            <person name="Rossato M."/>
            <person name="Girolomoni L."/>
            <person name="Cosentino E."/>
            <person name="Cuine S."/>
            <person name="Li-Beisson Y."/>
            <person name="Delledonne M."/>
            <person name="Ballottari M."/>
        </authorList>
    </citation>
    <scope>NUCLEOTIDE SEQUENCE</scope>
    <source>
        <strain evidence="1">211/11P</strain>
    </source>
</reference>
<organism evidence="1 2">
    <name type="scientific">Chlorella vulgaris</name>
    <name type="common">Green alga</name>
    <dbReference type="NCBI Taxonomy" id="3077"/>
    <lineage>
        <taxon>Eukaryota</taxon>
        <taxon>Viridiplantae</taxon>
        <taxon>Chlorophyta</taxon>
        <taxon>core chlorophytes</taxon>
        <taxon>Trebouxiophyceae</taxon>
        <taxon>Chlorellales</taxon>
        <taxon>Chlorellaceae</taxon>
        <taxon>Chlorella clade</taxon>
        <taxon>Chlorella</taxon>
    </lineage>
</organism>
<sequence length="106" mass="11778">MLWPRSATPARNSGSADMHDRSFKAKVKFGWVGHVFASERHQSCHSGGERFHNNFGNLVWAYSAWKLVDPNATELVLLIAPPFSTPVNAVLLLTANMQVNSSRDKV</sequence>
<gene>
    <name evidence="1" type="ORF">D9Q98_010407</name>
</gene>
<comment type="caution">
    <text evidence="1">The sequence shown here is derived from an EMBL/GenBank/DDBJ whole genome shotgun (WGS) entry which is preliminary data.</text>
</comment>
<dbReference type="EMBL" id="SIDB01000005">
    <property type="protein sequence ID" value="KAI3432823.1"/>
    <property type="molecule type" value="Genomic_DNA"/>
</dbReference>
<dbReference type="AlphaFoldDB" id="A0A9D4TRR0"/>
<evidence type="ECO:0000313" key="1">
    <source>
        <dbReference type="EMBL" id="KAI3432823.1"/>
    </source>
</evidence>
<dbReference type="Proteomes" id="UP001055712">
    <property type="component" value="Unassembled WGS sequence"/>
</dbReference>
<protein>
    <submittedName>
        <fullName evidence="1">Uncharacterized protein</fullName>
    </submittedName>
</protein>
<proteinExistence type="predicted"/>
<reference evidence="1" key="2">
    <citation type="submission" date="2020-11" db="EMBL/GenBank/DDBJ databases">
        <authorList>
            <person name="Cecchin M."/>
            <person name="Marcolungo L."/>
            <person name="Rossato M."/>
            <person name="Girolomoni L."/>
            <person name="Cosentino E."/>
            <person name="Cuine S."/>
            <person name="Li-Beisson Y."/>
            <person name="Delledonne M."/>
            <person name="Ballottari M."/>
        </authorList>
    </citation>
    <scope>NUCLEOTIDE SEQUENCE</scope>
    <source>
        <strain evidence="1">211/11P</strain>
        <tissue evidence="1">Whole cell</tissue>
    </source>
</reference>
<name>A0A9D4TRR0_CHLVU</name>
<keyword evidence="2" id="KW-1185">Reference proteome</keyword>
<evidence type="ECO:0000313" key="2">
    <source>
        <dbReference type="Proteomes" id="UP001055712"/>
    </source>
</evidence>
<accession>A0A9D4TRR0</accession>